<evidence type="ECO:0000256" key="2">
    <source>
        <dbReference type="ARBA" id="ARBA00022488"/>
    </source>
</evidence>
<protein>
    <submittedName>
        <fullName evidence="7">GNAT family N-acetyltransferase</fullName>
    </submittedName>
</protein>
<dbReference type="InterPro" id="IPR041380">
    <property type="entry name" value="Acetyltransf_17"/>
</dbReference>
<comment type="similarity">
    <text evidence="1 5">Belongs to the acetyltransferase Eis family.</text>
</comment>
<comment type="subunit">
    <text evidence="5">Homohexamer; trimer of dimers.</text>
</comment>
<evidence type="ECO:0000256" key="5">
    <source>
        <dbReference type="HAMAP-Rule" id="MF_01812"/>
    </source>
</evidence>
<proteinExistence type="inferred from homology"/>
<dbReference type="PANTHER" id="PTHR37817:SF1">
    <property type="entry name" value="N-ACETYLTRANSFERASE EIS"/>
    <property type="match status" value="1"/>
</dbReference>
<dbReference type="GO" id="GO:0030649">
    <property type="term" value="P:aminoglycoside antibiotic catabolic process"/>
    <property type="evidence" value="ECO:0007669"/>
    <property type="project" value="TreeGrafter"/>
</dbReference>
<evidence type="ECO:0000256" key="4">
    <source>
        <dbReference type="ARBA" id="ARBA00023315"/>
    </source>
</evidence>
<dbReference type="PANTHER" id="PTHR37817">
    <property type="entry name" value="N-ACETYLTRANSFERASE EIS"/>
    <property type="match status" value="1"/>
</dbReference>
<sequence>MSADIRVLSDDADLTAAANVFRAAMIGFRPLNASEQGRVGKLVEPGRTLGAFVHGDLVATTDSAASTLTLPGGGRVAHAAVTHVGVLPSHTRRGIASDLLSRQLRDLRERGEVVASLRASEATIYERFGYGVASTSQTVEVLTARAELRPGVPHGDPVRLVDPAVAWDALPRIYDRTRADRPGAIDRPAVWWENQRLRAEGDPTPRYVGLHGEPGAETGFVRYHPVGTDAWFTSAERIVVVDDFHAPTPGAYVGLVRFLLELDLVDKLVFTSLSLDDPLPWLLRDRRAARVTGARDETWLRLLDVRAALEARAFVGDGSVVVAVQDALLQDNSATFEVSARGVRPVGTAAHLTVGVAALGSLLLGEVRWGSLALAGLVEVHDDAALAAADALFGSWPAPLAGMYF</sequence>
<dbReference type="InterPro" id="IPR016181">
    <property type="entry name" value="Acyl_CoA_acyltransferase"/>
</dbReference>
<dbReference type="Pfam" id="PF17668">
    <property type="entry name" value="Acetyltransf_17"/>
    <property type="match status" value="1"/>
</dbReference>
<dbReference type="GO" id="GO:0034069">
    <property type="term" value="F:aminoglycoside N-acetyltransferase activity"/>
    <property type="evidence" value="ECO:0007669"/>
    <property type="project" value="TreeGrafter"/>
</dbReference>
<evidence type="ECO:0000259" key="6">
    <source>
        <dbReference type="PROSITE" id="PS51186"/>
    </source>
</evidence>
<accession>A0A544VZS4</accession>
<evidence type="ECO:0000313" key="8">
    <source>
        <dbReference type="Proteomes" id="UP000315759"/>
    </source>
</evidence>
<dbReference type="InterPro" id="IPR000182">
    <property type="entry name" value="GNAT_dom"/>
</dbReference>
<dbReference type="InterPro" id="IPR051554">
    <property type="entry name" value="Acetyltransferase_Eis"/>
</dbReference>
<gene>
    <name evidence="7" type="ORF">D8S82_16570</name>
</gene>
<keyword evidence="4 5" id="KW-0012">Acyltransferase</keyword>
<feature type="binding site" evidence="5">
    <location>
        <begin position="92"/>
        <end position="97"/>
    </location>
    <ligand>
        <name>acetyl-CoA</name>
        <dbReference type="ChEBI" id="CHEBI:57288"/>
    </ligand>
</feature>
<dbReference type="EMBL" id="VIFX01000020">
    <property type="protein sequence ID" value="TQR85472.1"/>
    <property type="molecule type" value="Genomic_DNA"/>
</dbReference>
<keyword evidence="8" id="KW-1185">Reference proteome</keyword>
<dbReference type="SUPFAM" id="SSF55729">
    <property type="entry name" value="Acyl-CoA N-acyltransferases (Nat)"/>
    <property type="match status" value="1"/>
</dbReference>
<reference evidence="7 8" key="1">
    <citation type="submission" date="2018-10" db="EMBL/GenBank/DDBJ databases">
        <title>Draft genome of Mycobacterium hodleri strain B.</title>
        <authorList>
            <person name="Amande T.J."/>
            <person name="Mcgenity T.J."/>
        </authorList>
    </citation>
    <scope>NUCLEOTIDE SEQUENCE [LARGE SCALE GENOMIC DNA]</scope>
    <source>
        <strain evidence="7 8">B</strain>
    </source>
</reference>
<feature type="binding site" evidence="5">
    <location>
        <begin position="120"/>
        <end position="121"/>
    </location>
    <ligand>
        <name>acetyl-CoA</name>
        <dbReference type="ChEBI" id="CHEBI:57288"/>
    </ligand>
</feature>
<organism evidence="7 8">
    <name type="scientific">Mycolicibacterium hodleri</name>
    <dbReference type="NCBI Taxonomy" id="49897"/>
    <lineage>
        <taxon>Bacteria</taxon>
        <taxon>Bacillati</taxon>
        <taxon>Actinomycetota</taxon>
        <taxon>Actinomycetes</taxon>
        <taxon>Mycobacteriales</taxon>
        <taxon>Mycobacteriaceae</taxon>
        <taxon>Mycolicibacterium</taxon>
    </lineage>
</organism>
<dbReference type="Proteomes" id="UP000315759">
    <property type="component" value="Unassembled WGS sequence"/>
</dbReference>
<feature type="active site" description="Proton acceptor; via carboxylate" evidence="5">
    <location>
        <position position="405"/>
    </location>
</feature>
<feature type="binding site" evidence="5">
    <location>
        <begin position="84"/>
        <end position="86"/>
    </location>
    <ligand>
        <name>acetyl-CoA</name>
        <dbReference type="ChEBI" id="CHEBI:57288"/>
    </ligand>
</feature>
<keyword evidence="3 5" id="KW-0808">Transferase</keyword>
<dbReference type="RefSeq" id="WP_142553131.1">
    <property type="nucleotide sequence ID" value="NZ_VIFX01000020.1"/>
</dbReference>
<dbReference type="PROSITE" id="PS51186">
    <property type="entry name" value="GNAT"/>
    <property type="match status" value="1"/>
</dbReference>
<dbReference type="InterPro" id="IPR036527">
    <property type="entry name" value="SCP2_sterol-bd_dom_sf"/>
</dbReference>
<evidence type="ECO:0000256" key="3">
    <source>
        <dbReference type="ARBA" id="ARBA00022679"/>
    </source>
</evidence>
<dbReference type="SUPFAM" id="SSF55718">
    <property type="entry name" value="SCP-like"/>
    <property type="match status" value="1"/>
</dbReference>
<dbReference type="HAMAP" id="MF_01812">
    <property type="entry name" value="Eis"/>
    <property type="match status" value="1"/>
</dbReference>
<feature type="active site" description="Proton donor" evidence="5">
    <location>
        <position position="125"/>
    </location>
</feature>
<keyword evidence="2" id="KW-1036">Host cytoplasmic vesicle</keyword>
<evidence type="ECO:0000313" key="7">
    <source>
        <dbReference type="EMBL" id="TQR85472.1"/>
    </source>
</evidence>
<evidence type="ECO:0000256" key="1">
    <source>
        <dbReference type="ARBA" id="ARBA00009213"/>
    </source>
</evidence>
<dbReference type="NCBIfam" id="NF002367">
    <property type="entry name" value="PRK01346.1-4"/>
    <property type="match status" value="1"/>
</dbReference>
<dbReference type="Pfam" id="PF13530">
    <property type="entry name" value="SCP2_2"/>
    <property type="match status" value="1"/>
</dbReference>
<name>A0A544VZS4_9MYCO</name>
<dbReference type="InterPro" id="IPR025559">
    <property type="entry name" value="Eis_dom"/>
</dbReference>
<dbReference type="Gene3D" id="3.40.630.30">
    <property type="match status" value="2"/>
</dbReference>
<dbReference type="InterPro" id="IPR022902">
    <property type="entry name" value="NAcTrfase_Eis"/>
</dbReference>
<dbReference type="Pfam" id="PF13527">
    <property type="entry name" value="Acetyltransf_9"/>
    <property type="match status" value="1"/>
</dbReference>
<dbReference type="AlphaFoldDB" id="A0A544VZS4"/>
<comment type="caution">
    <text evidence="7">The sequence shown here is derived from an EMBL/GenBank/DDBJ whole genome shotgun (WGS) entry which is preliminary data.</text>
</comment>
<dbReference type="Gene3D" id="3.30.1050.10">
    <property type="entry name" value="SCP2 sterol-binding domain"/>
    <property type="match status" value="1"/>
</dbReference>
<feature type="domain" description="N-acetyltransferase" evidence="6">
    <location>
        <begin position="3"/>
        <end position="165"/>
    </location>
</feature>